<name>A0A016TGD6_9BILA</name>
<reference evidence="4" key="1">
    <citation type="journal article" date="2015" name="Nat. Genet.">
        <title>The genome and transcriptome of the zoonotic hookworm Ancylostoma ceylanicum identify infection-specific gene families.</title>
        <authorList>
            <person name="Schwarz E.M."/>
            <person name="Hu Y."/>
            <person name="Antoshechkin I."/>
            <person name="Miller M.M."/>
            <person name="Sternberg P.W."/>
            <person name="Aroian R.V."/>
        </authorList>
    </citation>
    <scope>NUCLEOTIDE SEQUENCE</scope>
    <source>
        <strain evidence="4">HY135</strain>
    </source>
</reference>
<dbReference type="AlphaFoldDB" id="A0A016TGD6"/>
<sequence>MCDKIILGSEEKRGNDIRRSSTVERPPLWGSMETLYIFSSQALQYLKPFDGSVPIFKMGRGGVLFECYAVAIGLLVTIKLLFDLYPEVNSNQMETE</sequence>
<feature type="transmembrane region" description="Helical" evidence="2">
    <location>
        <begin position="63"/>
        <end position="82"/>
    </location>
</feature>
<evidence type="ECO:0000256" key="1">
    <source>
        <dbReference type="SAM" id="MobiDB-lite"/>
    </source>
</evidence>
<dbReference type="EMBL" id="JARK01001440">
    <property type="protein sequence ID" value="EYC01771.1"/>
    <property type="molecule type" value="Genomic_DNA"/>
</dbReference>
<evidence type="ECO:0000256" key="2">
    <source>
        <dbReference type="SAM" id="Phobius"/>
    </source>
</evidence>
<keyword evidence="2" id="KW-0812">Transmembrane</keyword>
<accession>A0A016TGD6</accession>
<comment type="caution">
    <text evidence="3">The sequence shown here is derived from an EMBL/GenBank/DDBJ whole genome shotgun (WGS) entry which is preliminary data.</text>
</comment>
<keyword evidence="4" id="KW-1185">Reference proteome</keyword>
<keyword evidence="2" id="KW-1133">Transmembrane helix</keyword>
<keyword evidence="2" id="KW-0472">Membrane</keyword>
<protein>
    <submittedName>
        <fullName evidence="3">Uncharacterized protein</fullName>
    </submittedName>
</protein>
<gene>
    <name evidence="3" type="primary">Acey_s0104.g3593</name>
    <name evidence="3" type="ORF">Y032_0104g3593</name>
</gene>
<evidence type="ECO:0000313" key="4">
    <source>
        <dbReference type="Proteomes" id="UP000024635"/>
    </source>
</evidence>
<dbReference type="Proteomes" id="UP000024635">
    <property type="component" value="Unassembled WGS sequence"/>
</dbReference>
<feature type="region of interest" description="Disordered" evidence="1">
    <location>
        <begin position="1"/>
        <end position="22"/>
    </location>
</feature>
<organism evidence="3 4">
    <name type="scientific">Ancylostoma ceylanicum</name>
    <dbReference type="NCBI Taxonomy" id="53326"/>
    <lineage>
        <taxon>Eukaryota</taxon>
        <taxon>Metazoa</taxon>
        <taxon>Ecdysozoa</taxon>
        <taxon>Nematoda</taxon>
        <taxon>Chromadorea</taxon>
        <taxon>Rhabditida</taxon>
        <taxon>Rhabditina</taxon>
        <taxon>Rhabditomorpha</taxon>
        <taxon>Strongyloidea</taxon>
        <taxon>Ancylostomatidae</taxon>
        <taxon>Ancylostomatinae</taxon>
        <taxon>Ancylostoma</taxon>
    </lineage>
</organism>
<proteinExistence type="predicted"/>
<evidence type="ECO:0000313" key="3">
    <source>
        <dbReference type="EMBL" id="EYC01771.1"/>
    </source>
</evidence>